<dbReference type="InterPro" id="IPR001240">
    <property type="entry name" value="PRAI_dom"/>
</dbReference>
<evidence type="ECO:0000256" key="4">
    <source>
        <dbReference type="ARBA" id="ARBA00012572"/>
    </source>
</evidence>
<evidence type="ECO:0000256" key="3">
    <source>
        <dbReference type="ARBA" id="ARBA00007571"/>
    </source>
</evidence>
<dbReference type="SUPFAM" id="SSF51366">
    <property type="entry name" value="Ribulose-phoshate binding barrel"/>
    <property type="match status" value="1"/>
</dbReference>
<evidence type="ECO:0000313" key="13">
    <source>
        <dbReference type="Proteomes" id="UP000182350"/>
    </source>
</evidence>
<keyword evidence="6 10" id="KW-0028">Amino-acid biosynthesis</keyword>
<proteinExistence type="inferred from homology"/>
<feature type="domain" description="N-(5'phosphoribosyl) anthranilate isomerase (PRAI)" evidence="11">
    <location>
        <begin position="5"/>
        <end position="200"/>
    </location>
</feature>
<evidence type="ECO:0000256" key="6">
    <source>
        <dbReference type="ARBA" id="ARBA00022605"/>
    </source>
</evidence>
<dbReference type="NCBIfam" id="NF002298">
    <property type="entry name" value="PRK01222.1-4"/>
    <property type="match status" value="1"/>
</dbReference>
<evidence type="ECO:0000256" key="10">
    <source>
        <dbReference type="HAMAP-Rule" id="MF_00135"/>
    </source>
</evidence>
<keyword evidence="9 10" id="KW-0413">Isomerase</keyword>
<dbReference type="HAMAP" id="MF_00135">
    <property type="entry name" value="PRAI"/>
    <property type="match status" value="1"/>
</dbReference>
<dbReference type="EMBL" id="FPJW01000005">
    <property type="protein sequence ID" value="SFX44319.1"/>
    <property type="molecule type" value="Genomic_DNA"/>
</dbReference>
<dbReference type="Gene3D" id="3.20.20.70">
    <property type="entry name" value="Aldolase class I"/>
    <property type="match status" value="1"/>
</dbReference>
<dbReference type="Pfam" id="PF00697">
    <property type="entry name" value="PRAI"/>
    <property type="match status" value="1"/>
</dbReference>
<dbReference type="OrthoDB" id="9796196at2"/>
<organism evidence="12 13">
    <name type="scientific">Marinospirillum alkaliphilum DSM 21637</name>
    <dbReference type="NCBI Taxonomy" id="1122209"/>
    <lineage>
        <taxon>Bacteria</taxon>
        <taxon>Pseudomonadati</taxon>
        <taxon>Pseudomonadota</taxon>
        <taxon>Gammaproteobacteria</taxon>
        <taxon>Oceanospirillales</taxon>
        <taxon>Oceanospirillaceae</taxon>
        <taxon>Marinospirillum</taxon>
    </lineage>
</organism>
<dbReference type="InterPro" id="IPR013785">
    <property type="entry name" value="Aldolase_TIM"/>
</dbReference>
<evidence type="ECO:0000256" key="8">
    <source>
        <dbReference type="ARBA" id="ARBA00023141"/>
    </source>
</evidence>
<dbReference type="EC" id="5.3.1.24" evidence="4 10"/>
<dbReference type="UniPathway" id="UPA00035">
    <property type="reaction ID" value="UER00042"/>
</dbReference>
<dbReference type="InterPro" id="IPR011060">
    <property type="entry name" value="RibuloseP-bd_barrel"/>
</dbReference>
<dbReference type="STRING" id="1122209.SAMN02745752_01700"/>
<evidence type="ECO:0000256" key="7">
    <source>
        <dbReference type="ARBA" id="ARBA00022822"/>
    </source>
</evidence>
<dbReference type="FunFam" id="3.20.20.70:FF:000075">
    <property type="entry name" value="Tryptophan biosynthesis protein TRP1"/>
    <property type="match status" value="1"/>
</dbReference>
<dbReference type="InterPro" id="IPR044643">
    <property type="entry name" value="TrpF_fam"/>
</dbReference>
<evidence type="ECO:0000256" key="2">
    <source>
        <dbReference type="ARBA" id="ARBA00004664"/>
    </source>
</evidence>
<name>A0A1K1X465_9GAMM</name>
<dbReference type="RefSeq" id="WP_072325928.1">
    <property type="nucleotide sequence ID" value="NZ_FPJW01000005.1"/>
</dbReference>
<comment type="catalytic activity">
    <reaction evidence="1 10">
        <text>N-(5-phospho-beta-D-ribosyl)anthranilate = 1-(2-carboxyphenylamino)-1-deoxy-D-ribulose 5-phosphate</text>
        <dbReference type="Rhea" id="RHEA:21540"/>
        <dbReference type="ChEBI" id="CHEBI:18277"/>
        <dbReference type="ChEBI" id="CHEBI:58613"/>
        <dbReference type="EC" id="5.3.1.24"/>
    </reaction>
</comment>
<dbReference type="PANTHER" id="PTHR42894:SF1">
    <property type="entry name" value="N-(5'-PHOSPHORIBOSYL)ANTHRANILATE ISOMERASE"/>
    <property type="match status" value="1"/>
</dbReference>
<dbReference type="GO" id="GO:0004640">
    <property type="term" value="F:phosphoribosylanthranilate isomerase activity"/>
    <property type="evidence" value="ECO:0007669"/>
    <property type="project" value="UniProtKB-UniRule"/>
</dbReference>
<accession>A0A1K1X465</accession>
<keyword evidence="13" id="KW-1185">Reference proteome</keyword>
<evidence type="ECO:0000259" key="11">
    <source>
        <dbReference type="Pfam" id="PF00697"/>
    </source>
</evidence>
<keyword evidence="7 10" id="KW-0822">Tryptophan biosynthesis</keyword>
<keyword evidence="8 10" id="KW-0057">Aromatic amino acid biosynthesis</keyword>
<evidence type="ECO:0000256" key="1">
    <source>
        <dbReference type="ARBA" id="ARBA00001164"/>
    </source>
</evidence>
<reference evidence="12 13" key="1">
    <citation type="submission" date="2016-11" db="EMBL/GenBank/DDBJ databases">
        <authorList>
            <person name="Jaros S."/>
            <person name="Januszkiewicz K."/>
            <person name="Wedrychowicz H."/>
        </authorList>
    </citation>
    <scope>NUCLEOTIDE SEQUENCE [LARGE SCALE GENOMIC DNA]</scope>
    <source>
        <strain evidence="12 13">DSM 21637</strain>
    </source>
</reference>
<dbReference type="CDD" id="cd00405">
    <property type="entry name" value="PRAI"/>
    <property type="match status" value="1"/>
</dbReference>
<evidence type="ECO:0000313" key="12">
    <source>
        <dbReference type="EMBL" id="SFX44319.1"/>
    </source>
</evidence>
<evidence type="ECO:0000256" key="9">
    <source>
        <dbReference type="ARBA" id="ARBA00023235"/>
    </source>
</evidence>
<dbReference type="PANTHER" id="PTHR42894">
    <property type="entry name" value="N-(5'-PHOSPHORIBOSYL)ANTHRANILATE ISOMERASE"/>
    <property type="match status" value="1"/>
</dbReference>
<dbReference type="NCBIfam" id="NF002299">
    <property type="entry name" value="PRK01222.1-6"/>
    <property type="match status" value="1"/>
</dbReference>
<protein>
    <recommendedName>
        <fullName evidence="5 10">N-(5'-phosphoribosyl)anthranilate isomerase</fullName>
        <shortName evidence="10">PRAI</shortName>
        <ecNumber evidence="4 10">5.3.1.24</ecNumber>
    </recommendedName>
</protein>
<gene>
    <name evidence="10" type="primary">trpF</name>
    <name evidence="12" type="ORF">SAMN02745752_01700</name>
</gene>
<dbReference type="Proteomes" id="UP000182350">
    <property type="component" value="Unassembled WGS sequence"/>
</dbReference>
<sequence>MRTRAKICGLTRLEDVQAVAEAGADAIGLVFYPPSPRNVSLELATLLASQLPPFITCVGLFVDPEPEWVEAVLAAVPLDLLQFHGNEPDAFCRSFARPYIKALRMKPGFDPTAVVDQWPAARGFLLDAYTPGVPGGTGESFDWQRFPQDQQRHWILAGGLDAGNVAEAIRIARPYAVDVSGGVESSRGIKCPTEIHAFMKAVRSQGVNA</sequence>
<evidence type="ECO:0000256" key="5">
    <source>
        <dbReference type="ARBA" id="ARBA00022272"/>
    </source>
</evidence>
<comment type="similarity">
    <text evidence="3 10">Belongs to the TrpF family.</text>
</comment>
<dbReference type="GO" id="GO:0000162">
    <property type="term" value="P:L-tryptophan biosynthetic process"/>
    <property type="evidence" value="ECO:0007669"/>
    <property type="project" value="UniProtKB-UniRule"/>
</dbReference>
<dbReference type="AlphaFoldDB" id="A0A1K1X465"/>
<comment type="pathway">
    <text evidence="2 10">Amino-acid biosynthesis; L-tryptophan biosynthesis; L-tryptophan from chorismate: step 3/5.</text>
</comment>